<name>A0A4U1B3I0_9GAMM</name>
<dbReference type="Gene3D" id="2.60.130.10">
    <property type="entry name" value="Aromatic compound dioxygenase"/>
    <property type="match status" value="1"/>
</dbReference>
<dbReference type="InterPro" id="IPR015889">
    <property type="entry name" value="Intradiol_dOase_core"/>
</dbReference>
<dbReference type="InterPro" id="IPR039387">
    <property type="entry name" value="3_4-PCD"/>
</dbReference>
<evidence type="ECO:0000313" key="6">
    <source>
        <dbReference type="Proteomes" id="UP000307999"/>
    </source>
</evidence>
<dbReference type="PANTHER" id="PTHR33711">
    <property type="entry name" value="DIOXYGENASE, PUTATIVE (AFU_ORTHOLOGUE AFUA_2G02910)-RELATED"/>
    <property type="match status" value="1"/>
</dbReference>
<dbReference type="GO" id="GO:0008199">
    <property type="term" value="F:ferric iron binding"/>
    <property type="evidence" value="ECO:0007669"/>
    <property type="project" value="InterPro"/>
</dbReference>
<evidence type="ECO:0000256" key="2">
    <source>
        <dbReference type="ARBA" id="ARBA00022964"/>
    </source>
</evidence>
<dbReference type="Pfam" id="PF00775">
    <property type="entry name" value="Dioxygenase_C"/>
    <property type="match status" value="1"/>
</dbReference>
<dbReference type="AlphaFoldDB" id="A0A4U1B3I0"/>
<dbReference type="Proteomes" id="UP000307999">
    <property type="component" value="Unassembled WGS sequence"/>
</dbReference>
<organism evidence="5 6">
    <name type="scientific">Thalassotalea mangrovi</name>
    <dbReference type="NCBI Taxonomy" id="2572245"/>
    <lineage>
        <taxon>Bacteria</taxon>
        <taxon>Pseudomonadati</taxon>
        <taxon>Pseudomonadota</taxon>
        <taxon>Gammaproteobacteria</taxon>
        <taxon>Alteromonadales</taxon>
        <taxon>Colwelliaceae</taxon>
        <taxon>Thalassotalea</taxon>
    </lineage>
</organism>
<dbReference type="InterPro" id="IPR050770">
    <property type="entry name" value="Intradiol_RC_Dioxygenase"/>
</dbReference>
<dbReference type="RefSeq" id="WP_136736410.1">
    <property type="nucleotide sequence ID" value="NZ_SWDB01000029.1"/>
</dbReference>
<evidence type="ECO:0000256" key="3">
    <source>
        <dbReference type="ARBA" id="ARBA00023002"/>
    </source>
</evidence>
<proteinExistence type="inferred from homology"/>
<accession>A0A4U1B3I0</accession>
<dbReference type="PANTHER" id="PTHR33711:SF11">
    <property type="entry name" value="DIOXYGENASE"/>
    <property type="match status" value="1"/>
</dbReference>
<sequence>MTLKSKSWWRRRLLKLSALGATGMLFTRALSDEKLARLALTPDQTEGPFYPNNNQLDTDMDLTRVQGRQESAKGQVIEVNGRVTDQFGEPVSKAIIDVWQANSLGKYHHERDSRRVQIDENFQGWGTLFTDDAGEYYFKTIKPGAYPADGKWVRPPHIHFKVAKRGYRELTTQMYFSGEELNRKDLLLLELSEQEQKQLIVDFIRDQQTAILSGRFDIVLSKLSDT</sequence>
<dbReference type="SUPFAM" id="SSF49482">
    <property type="entry name" value="Aromatic compound dioxygenase"/>
    <property type="match status" value="1"/>
</dbReference>
<keyword evidence="2 5" id="KW-0223">Dioxygenase</keyword>
<keyword evidence="6" id="KW-1185">Reference proteome</keyword>
<dbReference type="InterPro" id="IPR000627">
    <property type="entry name" value="Intradiol_dOase_C"/>
</dbReference>
<dbReference type="GO" id="GO:0018578">
    <property type="term" value="F:protocatechuate 3,4-dioxygenase activity"/>
    <property type="evidence" value="ECO:0007669"/>
    <property type="project" value="InterPro"/>
</dbReference>
<comment type="caution">
    <text evidence="5">The sequence shown here is derived from an EMBL/GenBank/DDBJ whole genome shotgun (WGS) entry which is preliminary data.</text>
</comment>
<evidence type="ECO:0000256" key="1">
    <source>
        <dbReference type="ARBA" id="ARBA00007825"/>
    </source>
</evidence>
<dbReference type="CDD" id="cd03459">
    <property type="entry name" value="3_4-PCD"/>
    <property type="match status" value="1"/>
</dbReference>
<evidence type="ECO:0000259" key="4">
    <source>
        <dbReference type="PROSITE" id="PS00083"/>
    </source>
</evidence>
<gene>
    <name evidence="5" type="ORF">E8M12_12125</name>
</gene>
<dbReference type="EMBL" id="SWDB01000029">
    <property type="protein sequence ID" value="TKB44393.1"/>
    <property type="molecule type" value="Genomic_DNA"/>
</dbReference>
<evidence type="ECO:0000313" key="5">
    <source>
        <dbReference type="EMBL" id="TKB44393.1"/>
    </source>
</evidence>
<comment type="similarity">
    <text evidence="1">Belongs to the intradiol ring-cleavage dioxygenase family.</text>
</comment>
<feature type="domain" description="Intradiol ring-cleavage dioxygenases" evidence="4">
    <location>
        <begin position="79"/>
        <end position="107"/>
    </location>
</feature>
<keyword evidence="3" id="KW-0560">Oxidoreductase</keyword>
<reference evidence="5 6" key="1">
    <citation type="submission" date="2019-04" db="EMBL/GenBank/DDBJ databases">
        <title>Thalassotalea guangxiensis sp. nov., isolated from sediment of the coastal wetland.</title>
        <authorList>
            <person name="Zheng S."/>
            <person name="Zhang D."/>
        </authorList>
    </citation>
    <scope>NUCLEOTIDE SEQUENCE [LARGE SCALE GENOMIC DNA]</scope>
    <source>
        <strain evidence="5 6">ZS-4</strain>
    </source>
</reference>
<dbReference type="OrthoDB" id="9805815at2"/>
<dbReference type="PROSITE" id="PS00083">
    <property type="entry name" value="INTRADIOL_DIOXYGENAS"/>
    <property type="match status" value="1"/>
</dbReference>
<protein>
    <submittedName>
        <fullName evidence="5">Protocatechuate 3,4-dioxygenase</fullName>
    </submittedName>
</protein>